<dbReference type="PANTHER" id="PTHR33337">
    <property type="entry name" value="GFA DOMAIN-CONTAINING PROTEIN"/>
    <property type="match status" value="1"/>
</dbReference>
<comment type="caution">
    <text evidence="6">The sequence shown here is derived from an EMBL/GenBank/DDBJ whole genome shotgun (WGS) entry which is preliminary data.</text>
</comment>
<name>A0A231UTM7_9HYPH</name>
<keyword evidence="7" id="KW-1185">Reference proteome</keyword>
<dbReference type="PANTHER" id="PTHR33337:SF40">
    <property type="entry name" value="CENP-V_GFA DOMAIN-CONTAINING PROTEIN-RELATED"/>
    <property type="match status" value="1"/>
</dbReference>
<dbReference type="InterPro" id="IPR011057">
    <property type="entry name" value="Mss4-like_sf"/>
</dbReference>
<dbReference type="GO" id="GO:0046872">
    <property type="term" value="F:metal ion binding"/>
    <property type="evidence" value="ECO:0007669"/>
    <property type="project" value="UniProtKB-KW"/>
</dbReference>
<comment type="similarity">
    <text evidence="1">Belongs to the Gfa family.</text>
</comment>
<dbReference type="GO" id="GO:0016846">
    <property type="term" value="F:carbon-sulfur lyase activity"/>
    <property type="evidence" value="ECO:0007669"/>
    <property type="project" value="InterPro"/>
</dbReference>
<keyword evidence="3" id="KW-0862">Zinc</keyword>
<evidence type="ECO:0000256" key="4">
    <source>
        <dbReference type="ARBA" id="ARBA00023239"/>
    </source>
</evidence>
<dbReference type="Gene3D" id="3.90.1590.10">
    <property type="entry name" value="glutathione-dependent formaldehyde- activating enzyme (gfa)"/>
    <property type="match status" value="1"/>
</dbReference>
<accession>A0A231UTM7</accession>
<keyword evidence="4" id="KW-0456">Lyase</keyword>
<protein>
    <submittedName>
        <fullName evidence="6">Aldehyde-activating protein</fullName>
    </submittedName>
</protein>
<keyword evidence="2" id="KW-0479">Metal-binding</keyword>
<dbReference type="Proteomes" id="UP000215405">
    <property type="component" value="Unassembled WGS sequence"/>
</dbReference>
<dbReference type="PROSITE" id="PS51891">
    <property type="entry name" value="CENP_V_GFA"/>
    <property type="match status" value="1"/>
</dbReference>
<evidence type="ECO:0000313" key="6">
    <source>
        <dbReference type="EMBL" id="OXS99284.1"/>
    </source>
</evidence>
<dbReference type="AlphaFoldDB" id="A0A231UTM7"/>
<dbReference type="EMBL" id="NBYO01000003">
    <property type="protein sequence ID" value="OXS99284.1"/>
    <property type="molecule type" value="Genomic_DNA"/>
</dbReference>
<dbReference type="InterPro" id="IPR006913">
    <property type="entry name" value="CENP-V/GFA"/>
</dbReference>
<evidence type="ECO:0000256" key="2">
    <source>
        <dbReference type="ARBA" id="ARBA00022723"/>
    </source>
</evidence>
<dbReference type="Pfam" id="PF04828">
    <property type="entry name" value="GFA"/>
    <property type="match status" value="1"/>
</dbReference>
<proteinExistence type="inferred from homology"/>
<reference evidence="7" key="1">
    <citation type="journal article" date="2017" name="Int. J. Syst. Evol. Microbiol.">
        <title>Notoacmeibacter marinus gen. nov., sp. nov., isolated from the gut of a limpet and proposal of Notoacmeibacteraceae fam. nov. in the order Rhizobiales of the class Alphaproteobacteria.</title>
        <authorList>
            <person name="Huang Z."/>
            <person name="Guo F."/>
            <person name="Lai Q."/>
        </authorList>
    </citation>
    <scope>NUCLEOTIDE SEQUENCE [LARGE SCALE GENOMIC DNA]</scope>
    <source>
        <strain evidence="7">XMTR2A4</strain>
    </source>
</reference>
<gene>
    <name evidence="6" type="ORF">B7H23_13975</name>
</gene>
<evidence type="ECO:0000256" key="1">
    <source>
        <dbReference type="ARBA" id="ARBA00005495"/>
    </source>
</evidence>
<evidence type="ECO:0000313" key="7">
    <source>
        <dbReference type="Proteomes" id="UP000215405"/>
    </source>
</evidence>
<dbReference type="SUPFAM" id="SSF51316">
    <property type="entry name" value="Mss4-like"/>
    <property type="match status" value="1"/>
</dbReference>
<dbReference type="RefSeq" id="WP_094078066.1">
    <property type="nucleotide sequence ID" value="NZ_NBYO01000003.1"/>
</dbReference>
<evidence type="ECO:0000259" key="5">
    <source>
        <dbReference type="PROSITE" id="PS51891"/>
    </source>
</evidence>
<organism evidence="6 7">
    <name type="scientific">Notoacmeibacter marinus</name>
    <dbReference type="NCBI Taxonomy" id="1876515"/>
    <lineage>
        <taxon>Bacteria</taxon>
        <taxon>Pseudomonadati</taxon>
        <taxon>Pseudomonadota</taxon>
        <taxon>Alphaproteobacteria</taxon>
        <taxon>Hyphomicrobiales</taxon>
        <taxon>Notoacmeibacteraceae</taxon>
        <taxon>Notoacmeibacter</taxon>
    </lineage>
</organism>
<sequence length="145" mass="15914">MSAEPLKGQCLCGAVEFQATPKNMEMGVCHCGMCRRWSGGVWMAVDAESVEYDSEDSIGVYDSSPWGQRLFCKSCGTTLSWRAKDGSVSVVSAQAFDDPSRFTFTGQIFIDDKPDNYAFANETKCQTGEQFMAMVMAGQEAQSHD</sequence>
<evidence type="ECO:0000256" key="3">
    <source>
        <dbReference type="ARBA" id="ARBA00022833"/>
    </source>
</evidence>
<dbReference type="OrthoDB" id="9807246at2"/>
<feature type="domain" description="CENP-V/GFA" evidence="5">
    <location>
        <begin position="6"/>
        <end position="111"/>
    </location>
</feature>